<evidence type="ECO:0000256" key="8">
    <source>
        <dbReference type="ARBA" id="ARBA00023136"/>
    </source>
</evidence>
<reference evidence="11 12" key="1">
    <citation type="journal article" date="2017" name="Nat. Ecol. Evol.">
        <title>Scallop genome provides insights into evolution of bilaterian karyotype and development.</title>
        <authorList>
            <person name="Wang S."/>
            <person name="Zhang J."/>
            <person name="Jiao W."/>
            <person name="Li J."/>
            <person name="Xun X."/>
            <person name="Sun Y."/>
            <person name="Guo X."/>
            <person name="Huan P."/>
            <person name="Dong B."/>
            <person name="Zhang L."/>
            <person name="Hu X."/>
            <person name="Sun X."/>
            <person name="Wang J."/>
            <person name="Zhao C."/>
            <person name="Wang Y."/>
            <person name="Wang D."/>
            <person name="Huang X."/>
            <person name="Wang R."/>
            <person name="Lv J."/>
            <person name="Li Y."/>
            <person name="Zhang Z."/>
            <person name="Liu B."/>
            <person name="Lu W."/>
            <person name="Hui Y."/>
            <person name="Liang J."/>
            <person name="Zhou Z."/>
            <person name="Hou R."/>
            <person name="Li X."/>
            <person name="Liu Y."/>
            <person name="Li H."/>
            <person name="Ning X."/>
            <person name="Lin Y."/>
            <person name="Zhao L."/>
            <person name="Xing Q."/>
            <person name="Dou J."/>
            <person name="Li Y."/>
            <person name="Mao J."/>
            <person name="Guo H."/>
            <person name="Dou H."/>
            <person name="Li T."/>
            <person name="Mu C."/>
            <person name="Jiang W."/>
            <person name="Fu Q."/>
            <person name="Fu X."/>
            <person name="Miao Y."/>
            <person name="Liu J."/>
            <person name="Yu Q."/>
            <person name="Li R."/>
            <person name="Liao H."/>
            <person name="Li X."/>
            <person name="Kong Y."/>
            <person name="Jiang Z."/>
            <person name="Chourrout D."/>
            <person name="Li R."/>
            <person name="Bao Z."/>
        </authorList>
    </citation>
    <scope>NUCLEOTIDE SEQUENCE [LARGE SCALE GENOMIC DNA]</scope>
    <source>
        <strain evidence="11 12">PY_sf001</strain>
    </source>
</reference>
<keyword evidence="8 10" id="KW-0472">Membrane</keyword>
<dbReference type="GO" id="GO:0042761">
    <property type="term" value="P:very long-chain fatty acid biosynthetic process"/>
    <property type="evidence" value="ECO:0007669"/>
    <property type="project" value="TreeGrafter"/>
</dbReference>
<accession>A0A210QGZ5</accession>
<gene>
    <name evidence="11" type="ORF">KP79_PYT05425</name>
</gene>
<feature type="transmembrane region" description="Helical" evidence="10">
    <location>
        <begin position="101"/>
        <end position="123"/>
    </location>
</feature>
<keyword evidence="4 10" id="KW-0812">Transmembrane</keyword>
<comment type="subcellular location">
    <subcellularLocation>
        <location evidence="1">Membrane</location>
        <topology evidence="1">Multi-pass membrane protein</topology>
    </subcellularLocation>
</comment>
<proteinExistence type="inferred from homology"/>
<keyword evidence="3 10" id="KW-0808">Transferase</keyword>
<dbReference type="EMBL" id="NEDP02003741">
    <property type="protein sequence ID" value="OWF47969.1"/>
    <property type="molecule type" value="Genomic_DNA"/>
</dbReference>
<evidence type="ECO:0000313" key="11">
    <source>
        <dbReference type="EMBL" id="OWF47969.1"/>
    </source>
</evidence>
<feature type="transmembrane region" description="Helical" evidence="10">
    <location>
        <begin position="235"/>
        <end position="255"/>
    </location>
</feature>
<keyword evidence="7 10" id="KW-0443">Lipid metabolism</keyword>
<dbReference type="PROSITE" id="PS01188">
    <property type="entry name" value="ELO"/>
    <property type="match status" value="1"/>
</dbReference>
<keyword evidence="9 10" id="KW-0275">Fatty acid biosynthesis</keyword>
<dbReference type="GO" id="GO:0034626">
    <property type="term" value="P:fatty acid elongation, polyunsaturated fatty acid"/>
    <property type="evidence" value="ECO:0007669"/>
    <property type="project" value="TreeGrafter"/>
</dbReference>
<feature type="transmembrane region" description="Helical" evidence="10">
    <location>
        <begin position="32"/>
        <end position="50"/>
    </location>
</feature>
<sequence length="272" mass="32380">MAVYNHSFVFEFEQQYDRVSFREYMQRHWRDSFIYSAVYVLVVFSGKKWMENRPRYELRPYLALWSALLGVFSIFGAVRTVPELVSSVRDYGMEYSLCNPVYLEGVTGFWCCMFAVSKVYELGDTIFIVLRKQQLIFLHWYHHITVLIYVWYMYPANLGFGRWFMGMNYTVHSIMYTYYAVRAMKFQVPKFVSMIITILQLSQMIAGFVVTYMTYLLNLKGIKCSLNDQPIKYGMIMYGTYFILFAHFFYSTYIAEKPRLHTSEITDGKKMS</sequence>
<evidence type="ECO:0000256" key="7">
    <source>
        <dbReference type="ARBA" id="ARBA00023098"/>
    </source>
</evidence>
<dbReference type="GO" id="GO:0019367">
    <property type="term" value="P:fatty acid elongation, saturated fatty acid"/>
    <property type="evidence" value="ECO:0007669"/>
    <property type="project" value="TreeGrafter"/>
</dbReference>
<dbReference type="InterPro" id="IPR030457">
    <property type="entry name" value="ELO_CS"/>
</dbReference>
<dbReference type="PANTHER" id="PTHR11157:SF17">
    <property type="entry name" value="ELONGATION OF VERY LONG CHAIN FATTY ACIDS PROTEIN 6"/>
    <property type="match status" value="1"/>
</dbReference>
<dbReference type="InterPro" id="IPR002076">
    <property type="entry name" value="ELO_fam"/>
</dbReference>
<evidence type="ECO:0000256" key="3">
    <source>
        <dbReference type="ARBA" id="ARBA00022679"/>
    </source>
</evidence>
<dbReference type="PANTHER" id="PTHR11157">
    <property type="entry name" value="FATTY ACID ACYL TRANSFERASE-RELATED"/>
    <property type="match status" value="1"/>
</dbReference>
<dbReference type="GO" id="GO:0030148">
    <property type="term" value="P:sphingolipid biosynthetic process"/>
    <property type="evidence" value="ECO:0007669"/>
    <property type="project" value="TreeGrafter"/>
</dbReference>
<dbReference type="Proteomes" id="UP000242188">
    <property type="component" value="Unassembled WGS sequence"/>
</dbReference>
<feature type="transmembrane region" description="Helical" evidence="10">
    <location>
        <begin position="160"/>
        <end position="179"/>
    </location>
</feature>
<dbReference type="AlphaFoldDB" id="A0A210QGZ5"/>
<evidence type="ECO:0000256" key="5">
    <source>
        <dbReference type="ARBA" id="ARBA00022832"/>
    </source>
</evidence>
<dbReference type="GO" id="GO:0034625">
    <property type="term" value="P:fatty acid elongation, monounsaturated fatty acid"/>
    <property type="evidence" value="ECO:0007669"/>
    <property type="project" value="TreeGrafter"/>
</dbReference>
<evidence type="ECO:0000256" key="4">
    <source>
        <dbReference type="ARBA" id="ARBA00022692"/>
    </source>
</evidence>
<evidence type="ECO:0000313" key="12">
    <source>
        <dbReference type="Proteomes" id="UP000242188"/>
    </source>
</evidence>
<dbReference type="STRING" id="6573.A0A210QGZ5"/>
<feature type="transmembrane region" description="Helical" evidence="10">
    <location>
        <begin position="135"/>
        <end position="154"/>
    </location>
</feature>
<feature type="transmembrane region" description="Helical" evidence="10">
    <location>
        <begin position="62"/>
        <end position="81"/>
    </location>
</feature>
<keyword evidence="2 10" id="KW-0444">Lipid biosynthesis</keyword>
<dbReference type="OrthoDB" id="10259681at2759"/>
<evidence type="ECO:0000256" key="2">
    <source>
        <dbReference type="ARBA" id="ARBA00022516"/>
    </source>
</evidence>
<dbReference type="Pfam" id="PF01151">
    <property type="entry name" value="ELO"/>
    <property type="match status" value="1"/>
</dbReference>
<name>A0A210QGZ5_MIZYE</name>
<keyword evidence="6 10" id="KW-1133">Transmembrane helix</keyword>
<dbReference type="GO" id="GO:0009922">
    <property type="term" value="F:fatty acid elongase activity"/>
    <property type="evidence" value="ECO:0007669"/>
    <property type="project" value="UniProtKB-EC"/>
</dbReference>
<organism evidence="11 12">
    <name type="scientific">Mizuhopecten yessoensis</name>
    <name type="common">Japanese scallop</name>
    <name type="synonym">Patinopecten yessoensis</name>
    <dbReference type="NCBI Taxonomy" id="6573"/>
    <lineage>
        <taxon>Eukaryota</taxon>
        <taxon>Metazoa</taxon>
        <taxon>Spiralia</taxon>
        <taxon>Lophotrochozoa</taxon>
        <taxon>Mollusca</taxon>
        <taxon>Bivalvia</taxon>
        <taxon>Autobranchia</taxon>
        <taxon>Pteriomorphia</taxon>
        <taxon>Pectinida</taxon>
        <taxon>Pectinoidea</taxon>
        <taxon>Pectinidae</taxon>
        <taxon>Mizuhopecten</taxon>
    </lineage>
</organism>
<evidence type="ECO:0000256" key="6">
    <source>
        <dbReference type="ARBA" id="ARBA00022989"/>
    </source>
</evidence>
<keyword evidence="12" id="KW-1185">Reference proteome</keyword>
<evidence type="ECO:0000256" key="1">
    <source>
        <dbReference type="ARBA" id="ARBA00004141"/>
    </source>
</evidence>
<dbReference type="EC" id="2.3.1.199" evidence="10"/>
<dbReference type="GO" id="GO:0005789">
    <property type="term" value="C:endoplasmic reticulum membrane"/>
    <property type="evidence" value="ECO:0007669"/>
    <property type="project" value="TreeGrafter"/>
</dbReference>
<keyword evidence="5 10" id="KW-0276">Fatty acid metabolism</keyword>
<protein>
    <recommendedName>
        <fullName evidence="10">Elongation of very long chain fatty acids protein</fullName>
        <ecNumber evidence="10">2.3.1.199</ecNumber>
    </recommendedName>
    <alternativeName>
        <fullName evidence="10">Very-long-chain 3-oxoacyl-CoA synthase</fullName>
    </alternativeName>
</protein>
<evidence type="ECO:0000256" key="9">
    <source>
        <dbReference type="ARBA" id="ARBA00023160"/>
    </source>
</evidence>
<comment type="similarity">
    <text evidence="10">Belongs to the ELO family.</text>
</comment>
<evidence type="ECO:0000256" key="10">
    <source>
        <dbReference type="RuleBase" id="RU361115"/>
    </source>
</evidence>
<feature type="transmembrane region" description="Helical" evidence="10">
    <location>
        <begin position="191"/>
        <end position="215"/>
    </location>
</feature>
<comment type="caution">
    <text evidence="11">The sequence shown here is derived from an EMBL/GenBank/DDBJ whole genome shotgun (WGS) entry which is preliminary data.</text>
</comment>
<comment type="catalytic activity">
    <reaction evidence="10">
        <text>a very-long-chain acyl-CoA + malonyl-CoA + H(+) = a very-long-chain 3-oxoacyl-CoA + CO2 + CoA</text>
        <dbReference type="Rhea" id="RHEA:32727"/>
        <dbReference type="ChEBI" id="CHEBI:15378"/>
        <dbReference type="ChEBI" id="CHEBI:16526"/>
        <dbReference type="ChEBI" id="CHEBI:57287"/>
        <dbReference type="ChEBI" id="CHEBI:57384"/>
        <dbReference type="ChEBI" id="CHEBI:90725"/>
        <dbReference type="ChEBI" id="CHEBI:90736"/>
        <dbReference type="EC" id="2.3.1.199"/>
    </reaction>
</comment>